<protein>
    <submittedName>
        <fullName evidence="1">Uncharacterized protein</fullName>
    </submittedName>
</protein>
<dbReference type="AlphaFoldDB" id="A0A9X2ACX5"/>
<dbReference type="Proteomes" id="UP001139263">
    <property type="component" value="Unassembled WGS sequence"/>
</dbReference>
<organism evidence="1 2">
    <name type="scientific">Sulfoacidibacillus ferrooxidans</name>
    <dbReference type="NCBI Taxonomy" id="2005001"/>
    <lineage>
        <taxon>Bacteria</taxon>
        <taxon>Bacillati</taxon>
        <taxon>Bacillota</taxon>
        <taxon>Bacilli</taxon>
        <taxon>Bacillales</taxon>
        <taxon>Alicyclobacillaceae</taxon>
        <taxon>Sulfoacidibacillus</taxon>
    </lineage>
</organism>
<comment type="caution">
    <text evidence="1">The sequence shown here is derived from an EMBL/GenBank/DDBJ whole genome shotgun (WGS) entry which is preliminary data.</text>
</comment>
<evidence type="ECO:0000313" key="1">
    <source>
        <dbReference type="EMBL" id="MCI0184628.1"/>
    </source>
</evidence>
<proteinExistence type="predicted"/>
<accession>A0A9X2ACX5</accession>
<dbReference type="RefSeq" id="WP_241716458.1">
    <property type="nucleotide sequence ID" value="NZ_JALBUF010000019.1"/>
</dbReference>
<sequence length="131" mass="15744">MLLAMGLEKVNERFDFTDSIIIAMEWDRELFDFLLTLDYYWDVQEGRTETRTLTIRFMQCQVVELQQRQDFLSLDPKHIHRDSWYTIVKTDGNHVDVDCQSMEYRVFTNDDLHPWLKIVCRNVSVEDMANT</sequence>
<keyword evidence="2" id="KW-1185">Reference proteome</keyword>
<evidence type="ECO:0000313" key="2">
    <source>
        <dbReference type="Proteomes" id="UP001139263"/>
    </source>
</evidence>
<reference evidence="1" key="1">
    <citation type="submission" date="2022-03" db="EMBL/GenBank/DDBJ databases">
        <title>Draft Genome Sequence of Firmicute Strain S0AB, a Heterotrophic Iron/Sulfur-Oxidizing Extreme Acidophile.</title>
        <authorList>
            <person name="Vergara E."/>
            <person name="Pakostova E."/>
            <person name="Johnson D.B."/>
            <person name="Holmes D.S."/>
        </authorList>
    </citation>
    <scope>NUCLEOTIDE SEQUENCE</scope>
    <source>
        <strain evidence="1">S0AB</strain>
    </source>
</reference>
<dbReference type="EMBL" id="JALBUF010000019">
    <property type="protein sequence ID" value="MCI0184628.1"/>
    <property type="molecule type" value="Genomic_DNA"/>
</dbReference>
<gene>
    <name evidence="1" type="ORF">MM817_02925</name>
</gene>
<name>A0A9X2ACX5_9BACL</name>